<feature type="compositionally biased region" description="Acidic residues" evidence="1">
    <location>
        <begin position="12"/>
        <end position="24"/>
    </location>
</feature>
<comment type="caution">
    <text evidence="2">The sequence shown here is derived from an EMBL/GenBank/DDBJ whole genome shotgun (WGS) entry which is preliminary data.</text>
</comment>
<gene>
    <name evidence="2" type="ORF">rosag_35490</name>
</gene>
<evidence type="ECO:0000313" key="2">
    <source>
        <dbReference type="EMBL" id="GLC27036.1"/>
    </source>
</evidence>
<proteinExistence type="predicted"/>
<reference evidence="2" key="1">
    <citation type="submission" date="2022-08" db="EMBL/GenBank/DDBJ databases">
        <title>Draft genome sequencing of Roseisolibacter agri AW1220.</title>
        <authorList>
            <person name="Tobiishi Y."/>
            <person name="Tonouchi A."/>
        </authorList>
    </citation>
    <scope>NUCLEOTIDE SEQUENCE</scope>
    <source>
        <strain evidence="2">AW1220</strain>
    </source>
</reference>
<keyword evidence="3" id="KW-1185">Reference proteome</keyword>
<dbReference type="EMBL" id="BRXS01000005">
    <property type="protein sequence ID" value="GLC27036.1"/>
    <property type="molecule type" value="Genomic_DNA"/>
</dbReference>
<dbReference type="AlphaFoldDB" id="A0AA37QDS3"/>
<evidence type="ECO:0000313" key="3">
    <source>
        <dbReference type="Proteomes" id="UP001161325"/>
    </source>
</evidence>
<feature type="compositionally biased region" description="Low complexity" evidence="1">
    <location>
        <begin position="1"/>
        <end position="11"/>
    </location>
</feature>
<evidence type="ECO:0000256" key="1">
    <source>
        <dbReference type="SAM" id="MobiDB-lite"/>
    </source>
</evidence>
<organism evidence="2 3">
    <name type="scientific">Roseisolibacter agri</name>
    <dbReference type="NCBI Taxonomy" id="2014610"/>
    <lineage>
        <taxon>Bacteria</taxon>
        <taxon>Pseudomonadati</taxon>
        <taxon>Gemmatimonadota</taxon>
        <taxon>Gemmatimonadia</taxon>
        <taxon>Gemmatimonadales</taxon>
        <taxon>Gemmatimonadaceae</taxon>
        <taxon>Roseisolibacter</taxon>
    </lineage>
</organism>
<protein>
    <submittedName>
        <fullName evidence="2">Uncharacterized protein</fullName>
    </submittedName>
</protein>
<name>A0AA37QDS3_9BACT</name>
<sequence>MVVENGEAGNGEAEDDTTDDDDAENGGAGTSGRDQRGPASVRPSASPATVARTPRTTLADA</sequence>
<dbReference type="Proteomes" id="UP001161325">
    <property type="component" value="Unassembled WGS sequence"/>
</dbReference>
<accession>A0AA37QDS3</accession>
<feature type="region of interest" description="Disordered" evidence="1">
    <location>
        <begin position="1"/>
        <end position="61"/>
    </location>
</feature>